<dbReference type="Pfam" id="PF01790">
    <property type="entry name" value="LGT"/>
    <property type="match status" value="1"/>
</dbReference>
<evidence type="ECO:0000256" key="3">
    <source>
        <dbReference type="ARBA" id="ARBA00022679"/>
    </source>
</evidence>
<keyword evidence="6 7" id="KW-0472">Membrane</keyword>
<feature type="transmembrane region" description="Helical" evidence="7">
    <location>
        <begin position="319"/>
        <end position="337"/>
    </location>
</feature>
<feature type="transmembrane region" description="Helical" evidence="7">
    <location>
        <begin position="109"/>
        <end position="127"/>
    </location>
</feature>
<keyword evidence="3 8" id="KW-0808">Transferase</keyword>
<evidence type="ECO:0000256" key="7">
    <source>
        <dbReference type="SAM" id="Phobius"/>
    </source>
</evidence>
<evidence type="ECO:0000256" key="5">
    <source>
        <dbReference type="ARBA" id="ARBA00022989"/>
    </source>
</evidence>
<evidence type="ECO:0000256" key="2">
    <source>
        <dbReference type="ARBA" id="ARBA00022475"/>
    </source>
</evidence>
<feature type="transmembrane region" description="Helical" evidence="7">
    <location>
        <begin position="219"/>
        <end position="239"/>
    </location>
</feature>
<proteinExistence type="inferred from homology"/>
<accession>A0ABR9TBU3</accession>
<dbReference type="EMBL" id="PSKQ01000025">
    <property type="protein sequence ID" value="MBE8722755.1"/>
    <property type="molecule type" value="Genomic_DNA"/>
</dbReference>
<feature type="transmembrane region" description="Helical" evidence="7">
    <location>
        <begin position="147"/>
        <end position="169"/>
    </location>
</feature>
<keyword evidence="4 7" id="KW-0812">Transmembrane</keyword>
<dbReference type="PANTHER" id="PTHR30589">
    <property type="entry name" value="PROLIPOPROTEIN DIACYLGLYCERYL TRANSFERASE"/>
    <property type="match status" value="1"/>
</dbReference>
<protein>
    <submittedName>
        <fullName evidence="8">Diacylglyceryl transferase</fullName>
    </submittedName>
</protein>
<evidence type="ECO:0000313" key="9">
    <source>
        <dbReference type="Proteomes" id="UP000618319"/>
    </source>
</evidence>
<evidence type="ECO:0000256" key="4">
    <source>
        <dbReference type="ARBA" id="ARBA00022692"/>
    </source>
</evidence>
<evidence type="ECO:0000256" key="1">
    <source>
        <dbReference type="ARBA" id="ARBA00007150"/>
    </source>
</evidence>
<feature type="transmembrane region" description="Helical" evidence="7">
    <location>
        <begin position="20"/>
        <end position="39"/>
    </location>
</feature>
<dbReference type="Proteomes" id="UP000618319">
    <property type="component" value="Unassembled WGS sequence"/>
</dbReference>
<dbReference type="RefSeq" id="WP_196940914.1">
    <property type="nucleotide sequence ID" value="NZ_MU158692.1"/>
</dbReference>
<name>A0ABR9TBU3_9SPHI</name>
<keyword evidence="9" id="KW-1185">Reference proteome</keyword>
<reference evidence="8 9" key="1">
    <citation type="submission" date="2018-02" db="EMBL/GenBank/DDBJ databases">
        <title>Sphingobacterium KA21.</title>
        <authorList>
            <person name="Vasarhelyi B.M."/>
            <person name="Deshmukh S."/>
            <person name="Balint B."/>
            <person name="Kukolya J."/>
        </authorList>
    </citation>
    <scope>NUCLEOTIDE SEQUENCE [LARGE SCALE GENOMIC DNA]</scope>
    <source>
        <strain evidence="8 9">Ka21</strain>
    </source>
</reference>
<feature type="transmembrane region" description="Helical" evidence="7">
    <location>
        <begin position="295"/>
        <end position="312"/>
    </location>
</feature>
<dbReference type="PANTHER" id="PTHR30589:SF0">
    <property type="entry name" value="PHOSPHATIDYLGLYCEROL--PROLIPOPROTEIN DIACYLGLYCERYL TRANSFERASE"/>
    <property type="match status" value="1"/>
</dbReference>
<organism evidence="8 9">
    <name type="scientific">Sphingobacterium pedocola</name>
    <dbReference type="NCBI Taxonomy" id="2082722"/>
    <lineage>
        <taxon>Bacteria</taxon>
        <taxon>Pseudomonadati</taxon>
        <taxon>Bacteroidota</taxon>
        <taxon>Sphingobacteriia</taxon>
        <taxon>Sphingobacteriales</taxon>
        <taxon>Sphingobacteriaceae</taxon>
        <taxon>Sphingobacterium</taxon>
    </lineage>
</organism>
<dbReference type="InterPro" id="IPR001640">
    <property type="entry name" value="Lgt"/>
</dbReference>
<comment type="caution">
    <text evidence="8">The sequence shown here is derived from an EMBL/GenBank/DDBJ whole genome shotgun (WGS) entry which is preliminary data.</text>
</comment>
<evidence type="ECO:0000313" key="8">
    <source>
        <dbReference type="EMBL" id="MBE8722755.1"/>
    </source>
</evidence>
<keyword evidence="2" id="KW-1003">Cell membrane</keyword>
<gene>
    <name evidence="8" type="ORF">C4F40_18710</name>
</gene>
<feature type="transmembrane region" description="Helical" evidence="7">
    <location>
        <begin position="65"/>
        <end position="89"/>
    </location>
</feature>
<sequence length="389" mass="44482">MFPTLSHLVNYLLGTDFSWPIPTFGFFVGLSFVLSYLTFRAEFVRKERIGAITAFEERTPPVREIIWVILIGYGVTGFLIGYKGIAFFLDATAFWANPFRWIFSSDGHLLGGLILSSLFVAFILLTYKRSERKVAQDGIRTVHPKELMPTLVLWAAVTGFIGAKLLNIFEDYRLYQSHSIWDMLRFSGLTFWGGLLFGATSYLYIGMRKGIDWRHLADIGSLGMLVAYGVGRIGCHLSGDGDWGIVNTVEKPFSWLPNWMWSFNFPHNVIHQGVYMPGCTDKYCYVLPEGVFPTSFYESTAILLAFAVLWIIKGRIKMPGVLFTIYLFVISIERFLIEFIRVNYKFDVFGFLLSEAQLVSLGILLLAVFMVVYLSINRYNKLMKSRIQF</sequence>
<feature type="transmembrane region" description="Helical" evidence="7">
    <location>
        <begin position="189"/>
        <end position="207"/>
    </location>
</feature>
<keyword evidence="5 7" id="KW-1133">Transmembrane helix</keyword>
<dbReference type="GO" id="GO:0016740">
    <property type="term" value="F:transferase activity"/>
    <property type="evidence" value="ECO:0007669"/>
    <property type="project" value="UniProtKB-KW"/>
</dbReference>
<feature type="transmembrane region" description="Helical" evidence="7">
    <location>
        <begin position="357"/>
        <end position="376"/>
    </location>
</feature>
<evidence type="ECO:0000256" key="6">
    <source>
        <dbReference type="ARBA" id="ARBA00023136"/>
    </source>
</evidence>
<comment type="similarity">
    <text evidence="1">Belongs to the Lgt family.</text>
</comment>